<evidence type="ECO:0000313" key="3">
    <source>
        <dbReference type="EMBL" id="OFE43975.1"/>
    </source>
</evidence>
<evidence type="ECO:0000259" key="2">
    <source>
        <dbReference type="Pfam" id="PF07728"/>
    </source>
</evidence>
<evidence type="ECO:0000256" key="1">
    <source>
        <dbReference type="SAM" id="Coils"/>
    </source>
</evidence>
<protein>
    <recommendedName>
        <fullName evidence="2">ATPase dynein-related AAA domain-containing protein</fullName>
    </recommendedName>
</protein>
<reference evidence="3 4" key="1">
    <citation type="submission" date="2016-10" db="EMBL/GenBank/DDBJ databases">
        <title>Genome of airborne Acinetobacter sp. 5-2Ac02 in the hospital environment: Species near to Acinetobacter towneri.</title>
        <authorList>
            <person name="Barbosa B."/>
            <person name="Fernandez-Garcia L."/>
            <person name="Gato E."/>
            <person name="Leao R."/>
            <person name="Albano R."/>
            <person name="Fernandez B."/>
            <person name="Fernandez-Cuenca F."/>
            <person name="Marques E."/>
            <person name="Tomas M."/>
        </authorList>
    </citation>
    <scope>NUCLEOTIDE SEQUENCE [LARGE SCALE GENOMIC DNA]</scope>
    <source>
        <strain evidence="3 4">5-2Ac02</strain>
    </source>
</reference>
<dbReference type="InterPro" id="IPR011704">
    <property type="entry name" value="ATPase_dyneun-rel_AAA"/>
</dbReference>
<dbReference type="InterPro" id="IPR027417">
    <property type="entry name" value="P-loop_NTPase"/>
</dbReference>
<dbReference type="Pfam" id="PF07728">
    <property type="entry name" value="AAA_5"/>
    <property type="match status" value="1"/>
</dbReference>
<feature type="domain" description="ATPase dynein-related AAA" evidence="2">
    <location>
        <begin position="514"/>
        <end position="674"/>
    </location>
</feature>
<organism evidence="3 4">
    <name type="scientific">Acinetobacter towneri</name>
    <dbReference type="NCBI Taxonomy" id="202956"/>
    <lineage>
        <taxon>Bacteria</taxon>
        <taxon>Pseudomonadati</taxon>
        <taxon>Pseudomonadota</taxon>
        <taxon>Gammaproteobacteria</taxon>
        <taxon>Moraxellales</taxon>
        <taxon>Moraxellaceae</taxon>
        <taxon>Acinetobacter</taxon>
    </lineage>
</organism>
<dbReference type="SUPFAM" id="SSF52540">
    <property type="entry name" value="P-loop containing nucleoside triphosphate hydrolases"/>
    <property type="match status" value="1"/>
</dbReference>
<evidence type="ECO:0000313" key="4">
    <source>
        <dbReference type="Proteomes" id="UP000186931"/>
    </source>
</evidence>
<dbReference type="RefSeq" id="WP_070153970.1">
    <property type="nucleotide sequence ID" value="NZ_MKQS01000007.1"/>
</dbReference>
<name>A0A1E8E2R6_9GAMM</name>
<comment type="caution">
    <text evidence="3">The sequence shown here is derived from an EMBL/GenBank/DDBJ whole genome shotgun (WGS) entry which is preliminary data.</text>
</comment>
<feature type="coiled-coil region" evidence="1">
    <location>
        <begin position="45"/>
        <end position="409"/>
    </location>
</feature>
<gene>
    <name evidence="3" type="ORF">BJN41_04480</name>
</gene>
<dbReference type="EMBL" id="MKQS01000007">
    <property type="protein sequence ID" value="OFE43975.1"/>
    <property type="molecule type" value="Genomic_DNA"/>
</dbReference>
<dbReference type="Gene3D" id="3.40.50.300">
    <property type="entry name" value="P-loop containing nucleotide triphosphate hydrolases"/>
    <property type="match status" value="1"/>
</dbReference>
<dbReference type="AlphaFoldDB" id="A0A1E8E2R6"/>
<dbReference type="GO" id="GO:0016887">
    <property type="term" value="F:ATP hydrolysis activity"/>
    <property type="evidence" value="ECO:0007669"/>
    <property type="project" value="InterPro"/>
</dbReference>
<accession>A0A1E8E2R6</accession>
<dbReference type="Proteomes" id="UP000186931">
    <property type="component" value="Unassembled WGS sequence"/>
</dbReference>
<dbReference type="GO" id="GO:0005524">
    <property type="term" value="F:ATP binding"/>
    <property type="evidence" value="ECO:0007669"/>
    <property type="project" value="InterPro"/>
</dbReference>
<sequence>MAKASKKTNRFQNMGIPSTPVDVKEKVSISPLFQQVTGVVVDKEKEELLARDEQLRQEVKDALQKLELALEDTRLKQVDYEEKVKLLADEDERLMTQESRLQKQEQELRRLESDLEVKKSELLEQNKKIASEKSALRSEQFKLQEQLATLADLKANAELGFALEKQKALEEKRVELDRLQTEALEKLSDTAQRLAEQEKKILEREESLLLKEAEAISGFMSEKKDILNQQYAEIQELQNAWIEEKQQQEQELAQAKHEVVVKKVEIEQAEHQLKNDKDQFEATIEAMRNSIRNEFSVQITKLKSSNESLEYSHNQALDEIDALTAKLQQYADLERQLEGQGIIEVQEELTNLRERNRELRIKLSERSEEGLEEENERLEEKCDDLESQVFELRQRNNDLENELNNSRLSVMAKQHLQQEKRILEEHKRVLDTSIGQLRTQIDDLVEKQQGELPFKSLSEMDQIYRSEARGLQAVPELQRFVSIMQSNIAKQKFYYSLKDIRLFIAGLAMSKLHLLQGISGTGKTSLARAFAKAINNATGEGQEKQYCEIVRVQAGWRDREDLLGHFNAFEKRFYTKEALQALYRAQQPKFKDTLQIILLDEMNLSQPEQYFADFLSLMETPDRAEINLLDSANEKAPELFINKRAIKIPHNVWFIGTANHDETTKEFADKTYDRAHVMEVKRSEEDVDISYANTEQYSFSSLMQSFEQAQYKHQAVVTEIFEKLQNSLLEEALKAVSVSWGNRLERQAYSFLPVYIEMGGSVSEALDHLFATKLFRKGKVTGRYDTRAEKIEDIISCLEETWQDLEFKGEKPSISLELLNQDVERLKGNL</sequence>
<dbReference type="STRING" id="202956.BJN41_04480"/>
<keyword evidence="1" id="KW-0175">Coiled coil</keyword>
<proteinExistence type="predicted"/>